<evidence type="ECO:0000256" key="2">
    <source>
        <dbReference type="ARBA" id="ARBA00022679"/>
    </source>
</evidence>
<dbReference type="Proteomes" id="UP001596380">
    <property type="component" value="Unassembled WGS sequence"/>
</dbReference>
<dbReference type="SUPFAM" id="SSF55909">
    <property type="entry name" value="Pentein"/>
    <property type="match status" value="1"/>
</dbReference>
<comment type="caution">
    <text evidence="3">The sequence shown here is derived from an EMBL/GenBank/DDBJ whole genome shotgun (WGS) entry which is preliminary data.</text>
</comment>
<sequence length="356" mass="40154">MPNTVSSFNEWDPLEEVIVGIVDGAMLPSWNMINEITFPPRVWELDELRAGGGVPYPPDRVEAAAADAEEFVGVLESAGVRVRRPEPMDFAAPYGTPDWKVDNGFCAANPRDVLLVVGDELIEVPMADRGRYFETWPYRPLLLEYFAAGARWTVAPKPRLRDELYVRDADAAEGDSTRWITTEVEPTFDAADFVRCGRDLIGQRSHVTNLAGVEWLRRTLGPDYRVHLIEPQWGQAAHIDTTLMPVAPGKMLVNAKYFDPAGLPEAFRSWKVLVPPEPVPSVAGFSTVSSWISMNVLMLDEKRVIVERRQEPLMRAFEEWGFEPIPCSFENYYAFAGSFHCATLDVRRRGELQSYT</sequence>
<keyword evidence="2" id="KW-0808">Transferase</keyword>
<keyword evidence="4" id="KW-1185">Reference proteome</keyword>
<proteinExistence type="inferred from homology"/>
<dbReference type="RefSeq" id="WP_160822735.1">
    <property type="nucleotide sequence ID" value="NZ_JBHSXE010000001.1"/>
</dbReference>
<dbReference type="InterPro" id="IPR033195">
    <property type="entry name" value="AmidinoTrfase"/>
</dbReference>
<organism evidence="3 4">
    <name type="scientific">Actinomadura yumaensis</name>
    <dbReference type="NCBI Taxonomy" id="111807"/>
    <lineage>
        <taxon>Bacteria</taxon>
        <taxon>Bacillati</taxon>
        <taxon>Actinomycetota</taxon>
        <taxon>Actinomycetes</taxon>
        <taxon>Streptosporangiales</taxon>
        <taxon>Thermomonosporaceae</taxon>
        <taxon>Actinomadura</taxon>
    </lineage>
</organism>
<name>A0ABW2D2C9_9ACTN</name>
<dbReference type="PANTHER" id="PTHR10488">
    <property type="entry name" value="GLYCINE AMIDINOTRANSFERASE, MITOCHONDRIAL"/>
    <property type="match status" value="1"/>
</dbReference>
<protein>
    <recommendedName>
        <fullName evidence="5">Amidinotransferase</fullName>
    </recommendedName>
</protein>
<dbReference type="PANTHER" id="PTHR10488:SF1">
    <property type="entry name" value="GLYCINE AMIDINOTRANSFERASE, MITOCHONDRIAL"/>
    <property type="match status" value="1"/>
</dbReference>
<dbReference type="Gene3D" id="3.75.10.10">
    <property type="entry name" value="L-arginine/glycine Amidinotransferase, Chain A"/>
    <property type="match status" value="1"/>
</dbReference>
<evidence type="ECO:0000256" key="1">
    <source>
        <dbReference type="ARBA" id="ARBA00006943"/>
    </source>
</evidence>
<evidence type="ECO:0000313" key="3">
    <source>
        <dbReference type="EMBL" id="MFC6887064.1"/>
    </source>
</evidence>
<reference evidence="4" key="1">
    <citation type="journal article" date="2019" name="Int. J. Syst. Evol. Microbiol.">
        <title>The Global Catalogue of Microorganisms (GCM) 10K type strain sequencing project: providing services to taxonomists for standard genome sequencing and annotation.</title>
        <authorList>
            <consortium name="The Broad Institute Genomics Platform"/>
            <consortium name="The Broad Institute Genome Sequencing Center for Infectious Disease"/>
            <person name="Wu L."/>
            <person name="Ma J."/>
        </authorList>
    </citation>
    <scope>NUCLEOTIDE SEQUENCE [LARGE SCALE GENOMIC DNA]</scope>
    <source>
        <strain evidence="4">JCM 3369</strain>
    </source>
</reference>
<accession>A0ABW2D2C9</accession>
<gene>
    <name evidence="3" type="ORF">ACFQKB_45375</name>
</gene>
<dbReference type="EMBL" id="JBHSXS010000067">
    <property type="protein sequence ID" value="MFC6887064.1"/>
    <property type="molecule type" value="Genomic_DNA"/>
</dbReference>
<comment type="similarity">
    <text evidence="1">Belongs to the amidinotransferase family.</text>
</comment>
<evidence type="ECO:0000313" key="4">
    <source>
        <dbReference type="Proteomes" id="UP001596380"/>
    </source>
</evidence>
<evidence type="ECO:0008006" key="5">
    <source>
        <dbReference type="Google" id="ProtNLM"/>
    </source>
</evidence>